<dbReference type="Pfam" id="PF21799">
    <property type="entry name" value="MurD-like_N"/>
    <property type="match status" value="1"/>
</dbReference>
<evidence type="ECO:0000259" key="10">
    <source>
        <dbReference type="Pfam" id="PF08245"/>
    </source>
</evidence>
<dbReference type="Gene3D" id="3.90.190.20">
    <property type="entry name" value="Mur ligase, C-terminal domain"/>
    <property type="match status" value="1"/>
</dbReference>
<dbReference type="SUPFAM" id="SSF53623">
    <property type="entry name" value="MurD-like peptide ligases, catalytic domain"/>
    <property type="match status" value="1"/>
</dbReference>
<dbReference type="GO" id="GO:0008360">
    <property type="term" value="P:regulation of cell shape"/>
    <property type="evidence" value="ECO:0007669"/>
    <property type="project" value="UniProtKB-KW"/>
</dbReference>
<reference evidence="11" key="1">
    <citation type="submission" date="2019-02" db="EMBL/GenBank/DDBJ databases">
        <authorList>
            <person name="Gruber-Vodicka R. H."/>
            <person name="Seah K. B. B."/>
        </authorList>
    </citation>
    <scope>NUCLEOTIDE SEQUENCE</scope>
    <source>
        <strain evidence="11">BECK_DK161</strain>
    </source>
</reference>
<dbReference type="HAMAP" id="MF_00639">
    <property type="entry name" value="MurD"/>
    <property type="match status" value="1"/>
</dbReference>
<comment type="pathway">
    <text evidence="2 7 8">Cell wall biogenesis; peptidoglycan biosynthesis.</text>
</comment>
<name>A0A450RUI4_9GAMM</name>
<dbReference type="GO" id="GO:0005737">
    <property type="term" value="C:cytoplasm"/>
    <property type="evidence" value="ECO:0007669"/>
    <property type="project" value="UniProtKB-SubCell"/>
</dbReference>
<dbReference type="SUPFAM" id="SSF51984">
    <property type="entry name" value="MurCD N-terminal domain"/>
    <property type="match status" value="1"/>
</dbReference>
<dbReference type="GO" id="GO:0005524">
    <property type="term" value="F:ATP binding"/>
    <property type="evidence" value="ECO:0007669"/>
    <property type="project" value="UniProtKB-UniRule"/>
</dbReference>
<comment type="catalytic activity">
    <reaction evidence="7 8">
        <text>UDP-N-acetyl-alpha-D-muramoyl-L-alanine + D-glutamate + ATP = UDP-N-acetyl-alpha-D-muramoyl-L-alanyl-D-glutamate + ADP + phosphate + H(+)</text>
        <dbReference type="Rhea" id="RHEA:16429"/>
        <dbReference type="ChEBI" id="CHEBI:15378"/>
        <dbReference type="ChEBI" id="CHEBI:29986"/>
        <dbReference type="ChEBI" id="CHEBI:30616"/>
        <dbReference type="ChEBI" id="CHEBI:43474"/>
        <dbReference type="ChEBI" id="CHEBI:83898"/>
        <dbReference type="ChEBI" id="CHEBI:83900"/>
        <dbReference type="ChEBI" id="CHEBI:456216"/>
        <dbReference type="EC" id="6.3.2.9"/>
    </reaction>
</comment>
<evidence type="ECO:0000256" key="8">
    <source>
        <dbReference type="RuleBase" id="RU003664"/>
    </source>
</evidence>
<evidence type="ECO:0000256" key="3">
    <source>
        <dbReference type="ARBA" id="ARBA00022490"/>
    </source>
</evidence>
<feature type="binding site" evidence="7">
    <location>
        <begin position="131"/>
        <end position="137"/>
    </location>
    <ligand>
        <name>ATP</name>
        <dbReference type="ChEBI" id="CHEBI:30616"/>
    </ligand>
</feature>
<keyword evidence="7 8" id="KW-0573">Peptidoglycan synthesis</keyword>
<feature type="domain" description="Mur ligase central" evidence="10">
    <location>
        <begin position="129"/>
        <end position="311"/>
    </location>
</feature>
<dbReference type="InterPro" id="IPR036615">
    <property type="entry name" value="Mur_ligase_C_dom_sf"/>
</dbReference>
<gene>
    <name evidence="7" type="primary">murD</name>
    <name evidence="11" type="ORF">BECKDK2373C_GA0170839_100246</name>
</gene>
<keyword evidence="7 8" id="KW-0132">Cell division</keyword>
<evidence type="ECO:0000313" key="11">
    <source>
        <dbReference type="EMBL" id="VFJ42789.1"/>
    </source>
</evidence>
<dbReference type="Gene3D" id="3.40.50.720">
    <property type="entry name" value="NAD(P)-binding Rossmann-like Domain"/>
    <property type="match status" value="1"/>
</dbReference>
<evidence type="ECO:0000256" key="4">
    <source>
        <dbReference type="ARBA" id="ARBA00022598"/>
    </source>
</evidence>
<dbReference type="NCBIfam" id="TIGR01087">
    <property type="entry name" value="murD"/>
    <property type="match status" value="1"/>
</dbReference>
<dbReference type="SUPFAM" id="SSF53244">
    <property type="entry name" value="MurD-like peptide ligases, peptide-binding domain"/>
    <property type="match status" value="1"/>
</dbReference>
<evidence type="ECO:0000256" key="6">
    <source>
        <dbReference type="ARBA" id="ARBA00022840"/>
    </source>
</evidence>
<dbReference type="UniPathway" id="UPA00219"/>
<dbReference type="GO" id="GO:0008764">
    <property type="term" value="F:UDP-N-acetylmuramoylalanine-D-glutamate ligase activity"/>
    <property type="evidence" value="ECO:0007669"/>
    <property type="project" value="UniProtKB-UniRule"/>
</dbReference>
<organism evidence="11">
    <name type="scientific">Candidatus Kentrum sp. DK</name>
    <dbReference type="NCBI Taxonomy" id="2126562"/>
    <lineage>
        <taxon>Bacteria</taxon>
        <taxon>Pseudomonadati</taxon>
        <taxon>Pseudomonadota</taxon>
        <taxon>Gammaproteobacteria</taxon>
        <taxon>Candidatus Kentrum</taxon>
    </lineage>
</organism>
<keyword evidence="7 8" id="KW-0131">Cell cycle</keyword>
<sequence length="479" mass="50823">MSNTPSPHAGEQYDSAKRNPVIVGLGETGLSVARHLARQGVEFAVVDSRAEPPGLDALREELPDVPVHLGGFDEEILGSATEIVLSPGVSLQEPAIRRARDRGIPVIGDIELFARALRASAVRTPVIAITGSNGKSTVTTLVAEMARLDGRAVGVGGNIGPPALTVLDNEKVDLFVLELSSFQLETTSTLNPMAATILNISEDHRDRYADMASYAEAKRRILTGDGAMVLNLDDPLVAECQFSSKPDNAAEDNARSVMGFTLGEPGPGRFGIMNRAGGAWIAYGKIPLLPITALKLRGMHNAANALAGLALGTAVGFSLSAMREALREFMGLPHRCQFVAERDGVRWFNDSKATNVGSAVAAIRSFEHEGGVVLIAGGDGKGADFSPLRDVVRGSAAQMAVRGVVLLGQDAPRIAATVQDVVRVVRADEMRDAVHKARDLAHPGDSVVLSPACASWDMYRNYQERGEIFTATVHAEIAQ</sequence>
<evidence type="ECO:0000256" key="2">
    <source>
        <dbReference type="ARBA" id="ARBA00004752"/>
    </source>
</evidence>
<dbReference type="EC" id="6.3.2.9" evidence="7 8"/>
<accession>A0A450RUI4</accession>
<dbReference type="InterPro" id="IPR036565">
    <property type="entry name" value="Mur-like_cat_sf"/>
</dbReference>
<dbReference type="GO" id="GO:0071555">
    <property type="term" value="P:cell wall organization"/>
    <property type="evidence" value="ECO:0007669"/>
    <property type="project" value="UniProtKB-KW"/>
</dbReference>
<evidence type="ECO:0000256" key="1">
    <source>
        <dbReference type="ARBA" id="ARBA00004496"/>
    </source>
</evidence>
<comment type="subcellular location">
    <subcellularLocation>
        <location evidence="1 7 8">Cytoplasm</location>
    </subcellularLocation>
</comment>
<comment type="similarity">
    <text evidence="7">Belongs to the MurCDEF family.</text>
</comment>
<keyword evidence="5 7" id="KW-0547">Nucleotide-binding</keyword>
<dbReference type="EMBL" id="CAADEY010000002">
    <property type="protein sequence ID" value="VFJ42789.1"/>
    <property type="molecule type" value="Genomic_DNA"/>
</dbReference>
<keyword evidence="3 7" id="KW-0963">Cytoplasm</keyword>
<dbReference type="GO" id="GO:0051301">
    <property type="term" value="P:cell division"/>
    <property type="evidence" value="ECO:0007669"/>
    <property type="project" value="UniProtKB-KW"/>
</dbReference>
<comment type="function">
    <text evidence="7 8">Cell wall formation. Catalyzes the addition of glutamate to the nucleotide precursor UDP-N-acetylmuramoyl-L-alanine (UMA).</text>
</comment>
<dbReference type="Pfam" id="PF08245">
    <property type="entry name" value="Mur_ligase_M"/>
    <property type="match status" value="1"/>
</dbReference>
<proteinExistence type="inferred from homology"/>
<dbReference type="Pfam" id="PF02875">
    <property type="entry name" value="Mur_ligase_C"/>
    <property type="match status" value="1"/>
</dbReference>
<evidence type="ECO:0000256" key="5">
    <source>
        <dbReference type="ARBA" id="ARBA00022741"/>
    </source>
</evidence>
<evidence type="ECO:0000256" key="7">
    <source>
        <dbReference type="HAMAP-Rule" id="MF_00639"/>
    </source>
</evidence>
<keyword evidence="7 8" id="KW-0133">Cell shape</keyword>
<dbReference type="PANTHER" id="PTHR43692">
    <property type="entry name" value="UDP-N-ACETYLMURAMOYLALANINE--D-GLUTAMATE LIGASE"/>
    <property type="match status" value="1"/>
</dbReference>
<keyword evidence="7 8" id="KW-0961">Cell wall biogenesis/degradation</keyword>
<evidence type="ECO:0000259" key="9">
    <source>
        <dbReference type="Pfam" id="PF02875"/>
    </source>
</evidence>
<dbReference type="GO" id="GO:0009252">
    <property type="term" value="P:peptidoglycan biosynthetic process"/>
    <property type="evidence" value="ECO:0007669"/>
    <property type="project" value="UniProtKB-UniRule"/>
</dbReference>
<dbReference type="InterPro" id="IPR004101">
    <property type="entry name" value="Mur_ligase_C"/>
</dbReference>
<dbReference type="AlphaFoldDB" id="A0A450RUI4"/>
<dbReference type="PANTHER" id="PTHR43692:SF1">
    <property type="entry name" value="UDP-N-ACETYLMURAMOYLALANINE--D-GLUTAMATE LIGASE"/>
    <property type="match status" value="1"/>
</dbReference>
<protein>
    <recommendedName>
        <fullName evidence="7 8">UDP-N-acetylmuramoylalanine--D-glutamate ligase</fullName>
        <ecNumber evidence="7 8">6.3.2.9</ecNumber>
    </recommendedName>
    <alternativeName>
        <fullName evidence="7">D-glutamic acid-adding enzyme</fullName>
    </alternativeName>
    <alternativeName>
        <fullName evidence="7">UDP-N-acetylmuramoyl-L-alanyl-D-glutamate synthetase</fullName>
    </alternativeName>
</protein>
<keyword evidence="6 7" id="KW-0067">ATP-binding</keyword>
<feature type="domain" description="Mur ligase C-terminal" evidence="9">
    <location>
        <begin position="334"/>
        <end position="453"/>
    </location>
</feature>
<dbReference type="InterPro" id="IPR013221">
    <property type="entry name" value="Mur_ligase_cen"/>
</dbReference>
<dbReference type="InterPro" id="IPR005762">
    <property type="entry name" value="MurD"/>
</dbReference>
<keyword evidence="4 7" id="KW-0436">Ligase</keyword>
<dbReference type="Gene3D" id="3.40.1190.10">
    <property type="entry name" value="Mur-like, catalytic domain"/>
    <property type="match status" value="1"/>
</dbReference>